<feature type="non-terminal residue" evidence="8">
    <location>
        <position position="1"/>
    </location>
</feature>
<evidence type="ECO:0000259" key="7">
    <source>
        <dbReference type="Pfam" id="PF02397"/>
    </source>
</evidence>
<dbReference type="PANTHER" id="PTHR30576:SF0">
    <property type="entry name" value="UNDECAPRENYL-PHOSPHATE N-ACETYLGALACTOSAMINYL 1-PHOSPHATE TRANSFERASE-RELATED"/>
    <property type="match status" value="1"/>
</dbReference>
<keyword evidence="5 6" id="KW-0472">Membrane</keyword>
<keyword evidence="4 6" id="KW-1133">Transmembrane helix</keyword>
<feature type="transmembrane region" description="Helical" evidence="6">
    <location>
        <begin position="251"/>
        <end position="274"/>
    </location>
</feature>
<evidence type="ECO:0000256" key="6">
    <source>
        <dbReference type="SAM" id="Phobius"/>
    </source>
</evidence>
<sequence length="433" mass="48760">YPHWFFLLSSIYLVLANAFDSYNLRRSAHMSDAAEAVAKSGFLAILIFMLIPYLTPALPPSRRYLVLFPVIAVTFLLIGRAFYVATLARLFFRRRTLIIGAGWAGSTVLQALRQHGDDTYHIVGFIDDDPAKAEMAVMAGRTAAIDTSVEVAPPDAPRVIGNRNDLDELLSSRRVKSLILAINHDIDAELLQCLMGCLERGVEIIPMSDLYEQLTGHVPVEHVKANWYVAMPLQHPGSGTLGPTVKRILDFVFSSLGLLLLGIILPFIALAIYIDSPGPIFYTQPRVGKGGRLFKIYKLRTMIPDAEQGTPMWAQKKDKRITRVGRILRKLHIDEFPQFLNVFNGDMSVVGPRPERPEFVERLEKEIPFYRVRHAVKPGMAGWGLVRQGYAATKGDQLVKLQYDLYYIKHQSTWLDIVVLTRSVLRAMAFRGR</sequence>
<reference evidence="8" key="1">
    <citation type="submission" date="2018-05" db="EMBL/GenBank/DDBJ databases">
        <authorList>
            <person name="Lanie J.A."/>
            <person name="Ng W.-L."/>
            <person name="Kazmierczak K.M."/>
            <person name="Andrzejewski T.M."/>
            <person name="Davidsen T.M."/>
            <person name="Wayne K.J."/>
            <person name="Tettelin H."/>
            <person name="Glass J.I."/>
            <person name="Rusch D."/>
            <person name="Podicherti R."/>
            <person name="Tsui H.-C.T."/>
            <person name="Winkler M.E."/>
        </authorList>
    </citation>
    <scope>NUCLEOTIDE SEQUENCE</scope>
</reference>
<dbReference type="SUPFAM" id="SSF51735">
    <property type="entry name" value="NAD(P)-binding Rossmann-fold domains"/>
    <property type="match status" value="1"/>
</dbReference>
<dbReference type="InterPro" id="IPR017475">
    <property type="entry name" value="EPS_sugar_tfrase"/>
</dbReference>
<keyword evidence="3 6" id="KW-0812">Transmembrane</keyword>
<dbReference type="GO" id="GO:0016020">
    <property type="term" value="C:membrane"/>
    <property type="evidence" value="ECO:0007669"/>
    <property type="project" value="UniProtKB-SubCell"/>
</dbReference>
<evidence type="ECO:0000256" key="2">
    <source>
        <dbReference type="ARBA" id="ARBA00022679"/>
    </source>
</evidence>
<dbReference type="AlphaFoldDB" id="A0A381P5F6"/>
<evidence type="ECO:0000256" key="1">
    <source>
        <dbReference type="ARBA" id="ARBA00004141"/>
    </source>
</evidence>
<evidence type="ECO:0000256" key="3">
    <source>
        <dbReference type="ARBA" id="ARBA00022692"/>
    </source>
</evidence>
<dbReference type="Gene3D" id="3.40.50.720">
    <property type="entry name" value="NAD(P)-binding Rossmann-like Domain"/>
    <property type="match status" value="1"/>
</dbReference>
<accession>A0A381P5F6</accession>
<feature type="transmembrane region" description="Helical" evidence="6">
    <location>
        <begin position="66"/>
        <end position="92"/>
    </location>
</feature>
<dbReference type="NCBIfam" id="TIGR03025">
    <property type="entry name" value="EPS_sugtrans"/>
    <property type="match status" value="1"/>
</dbReference>
<organism evidence="8">
    <name type="scientific">marine metagenome</name>
    <dbReference type="NCBI Taxonomy" id="408172"/>
    <lineage>
        <taxon>unclassified sequences</taxon>
        <taxon>metagenomes</taxon>
        <taxon>ecological metagenomes</taxon>
    </lineage>
</organism>
<feature type="domain" description="Bacterial sugar transferase" evidence="7">
    <location>
        <begin position="246"/>
        <end position="426"/>
    </location>
</feature>
<dbReference type="GO" id="GO:0016780">
    <property type="term" value="F:phosphotransferase activity, for other substituted phosphate groups"/>
    <property type="evidence" value="ECO:0007669"/>
    <property type="project" value="TreeGrafter"/>
</dbReference>
<evidence type="ECO:0000256" key="5">
    <source>
        <dbReference type="ARBA" id="ARBA00023136"/>
    </source>
</evidence>
<feature type="transmembrane region" description="Helical" evidence="6">
    <location>
        <begin position="36"/>
        <end position="54"/>
    </location>
</feature>
<proteinExistence type="predicted"/>
<dbReference type="InterPro" id="IPR036291">
    <property type="entry name" value="NAD(P)-bd_dom_sf"/>
</dbReference>
<comment type="subcellular location">
    <subcellularLocation>
        <location evidence="1">Membrane</location>
        <topology evidence="1">Multi-pass membrane protein</topology>
    </subcellularLocation>
</comment>
<feature type="transmembrane region" description="Helical" evidence="6">
    <location>
        <begin position="6"/>
        <end position="24"/>
    </location>
</feature>
<name>A0A381P5F6_9ZZZZ</name>
<dbReference type="Pfam" id="PF02397">
    <property type="entry name" value="Bac_transf"/>
    <property type="match status" value="1"/>
</dbReference>
<dbReference type="Pfam" id="PF13727">
    <property type="entry name" value="CoA_binding_3"/>
    <property type="match status" value="1"/>
</dbReference>
<evidence type="ECO:0000313" key="8">
    <source>
        <dbReference type="EMBL" id="SUZ61438.1"/>
    </source>
</evidence>
<gene>
    <name evidence="8" type="ORF">METZ01_LOCUS14292</name>
</gene>
<evidence type="ECO:0000256" key="4">
    <source>
        <dbReference type="ARBA" id="ARBA00022989"/>
    </source>
</evidence>
<keyword evidence="2" id="KW-0808">Transferase</keyword>
<dbReference type="InterPro" id="IPR003362">
    <property type="entry name" value="Bact_transf"/>
</dbReference>
<protein>
    <recommendedName>
        <fullName evidence="7">Bacterial sugar transferase domain-containing protein</fullName>
    </recommendedName>
</protein>
<dbReference type="PANTHER" id="PTHR30576">
    <property type="entry name" value="COLANIC BIOSYNTHESIS UDP-GLUCOSE LIPID CARRIER TRANSFERASE"/>
    <property type="match status" value="1"/>
</dbReference>
<dbReference type="EMBL" id="UINC01000803">
    <property type="protein sequence ID" value="SUZ61438.1"/>
    <property type="molecule type" value="Genomic_DNA"/>
</dbReference>